<dbReference type="SUPFAM" id="SSF53756">
    <property type="entry name" value="UDP-Glycosyltransferase/glycogen phosphorylase"/>
    <property type="match status" value="1"/>
</dbReference>
<dbReference type="Pfam" id="PF00534">
    <property type="entry name" value="Glycos_transf_1"/>
    <property type="match status" value="1"/>
</dbReference>
<dbReference type="GO" id="GO:0016757">
    <property type="term" value="F:glycosyltransferase activity"/>
    <property type="evidence" value="ECO:0007669"/>
    <property type="project" value="UniProtKB-KW"/>
</dbReference>
<keyword evidence="4" id="KW-1185">Reference proteome</keyword>
<sequence length="374" mass="42380">MKVLFQSRANLYAAPGGDLVQMEKTRQFLEKQGIKVDISLDAEPDLDGYDLVHLFNLMEPQDIYLQMRNAKRQGKKIVLSTIYGLYTEFERKARGGFFQKVANVLSPYQIGYIKTLVKYIAEGRIHKGVYKMLFKGYYGLMKEIVDNTSVFLPNSDSEMQRVAQEFRLKGYKYFSVPNAIDKDVFNDDSAKTGDKFSQFKDCILCAARIEGRKSTLNLVRAVKNSPYKLVLVGKASANQKAYVEQVRKEAGDNVFFLGVMPHEELRELYKAAKVHALVSWMETPGLSSLEAGAMNCNIVVTKKGDTQDYFGDFAFYCEPDDVDSIRKAIDEAFRADVDPGLKKRILENYTWEKTASETIKGYKLALAGDKGNHN</sequence>
<feature type="domain" description="Glycosyl transferase family 1" evidence="2">
    <location>
        <begin position="201"/>
        <end position="334"/>
    </location>
</feature>
<dbReference type="RefSeq" id="WP_341698313.1">
    <property type="nucleotide sequence ID" value="NZ_JBBYHR010000011.1"/>
</dbReference>
<dbReference type="EC" id="2.4.-.-" evidence="3"/>
<comment type="caution">
    <text evidence="3">The sequence shown here is derived from an EMBL/GenBank/DDBJ whole genome shotgun (WGS) entry which is preliminary data.</text>
</comment>
<accession>A0ABU9I0R1</accession>
<organism evidence="3 4">
    <name type="scientific">Flavobacterium arundinis</name>
    <dbReference type="NCBI Taxonomy" id="3139143"/>
    <lineage>
        <taxon>Bacteria</taxon>
        <taxon>Pseudomonadati</taxon>
        <taxon>Bacteroidota</taxon>
        <taxon>Flavobacteriia</taxon>
        <taxon>Flavobacteriales</taxon>
        <taxon>Flavobacteriaceae</taxon>
        <taxon>Flavobacterium</taxon>
    </lineage>
</organism>
<name>A0ABU9I0R1_9FLAO</name>
<evidence type="ECO:0000256" key="1">
    <source>
        <dbReference type="ARBA" id="ARBA00022679"/>
    </source>
</evidence>
<dbReference type="PANTHER" id="PTHR46401">
    <property type="entry name" value="GLYCOSYLTRANSFERASE WBBK-RELATED"/>
    <property type="match status" value="1"/>
</dbReference>
<gene>
    <name evidence="3" type="ORF">AAEO56_17215</name>
</gene>
<keyword evidence="3" id="KW-0328">Glycosyltransferase</keyword>
<dbReference type="PANTHER" id="PTHR46401:SF2">
    <property type="entry name" value="GLYCOSYLTRANSFERASE WBBK-RELATED"/>
    <property type="match status" value="1"/>
</dbReference>
<proteinExistence type="predicted"/>
<reference evidence="3 4" key="1">
    <citation type="submission" date="2024-04" db="EMBL/GenBank/DDBJ databases">
        <title>Flavobacterium sp. DGU11 16S ribosomal RNA gene Genome sequencing and assembly.</title>
        <authorList>
            <person name="Park S."/>
        </authorList>
    </citation>
    <scope>NUCLEOTIDE SEQUENCE [LARGE SCALE GENOMIC DNA]</scope>
    <source>
        <strain evidence="3 4">DGU11</strain>
    </source>
</reference>
<dbReference type="CDD" id="cd03801">
    <property type="entry name" value="GT4_PimA-like"/>
    <property type="match status" value="1"/>
</dbReference>
<dbReference type="InterPro" id="IPR001296">
    <property type="entry name" value="Glyco_trans_1"/>
</dbReference>
<evidence type="ECO:0000313" key="3">
    <source>
        <dbReference type="EMBL" id="MEL1246017.1"/>
    </source>
</evidence>
<dbReference type="Gene3D" id="3.40.50.2000">
    <property type="entry name" value="Glycogen Phosphorylase B"/>
    <property type="match status" value="2"/>
</dbReference>
<dbReference type="EMBL" id="JBBYHR010000011">
    <property type="protein sequence ID" value="MEL1246017.1"/>
    <property type="molecule type" value="Genomic_DNA"/>
</dbReference>
<evidence type="ECO:0000313" key="4">
    <source>
        <dbReference type="Proteomes" id="UP001464555"/>
    </source>
</evidence>
<dbReference type="Proteomes" id="UP001464555">
    <property type="component" value="Unassembled WGS sequence"/>
</dbReference>
<protein>
    <submittedName>
        <fullName evidence="3">Glycosyltransferase family 4 protein</fullName>
        <ecNumber evidence="3">2.4.-.-</ecNumber>
    </submittedName>
</protein>
<keyword evidence="1 3" id="KW-0808">Transferase</keyword>
<evidence type="ECO:0000259" key="2">
    <source>
        <dbReference type="Pfam" id="PF00534"/>
    </source>
</evidence>